<name>A0A2H0U8W1_9BACT</name>
<dbReference type="PRINTS" id="PR01576">
    <property type="entry name" value="PDEFORMYLASE"/>
</dbReference>
<comment type="similarity">
    <text evidence="1 5">Belongs to the polypeptide deformylase family.</text>
</comment>
<feature type="compositionally biased region" description="Polar residues" evidence="6">
    <location>
        <begin position="72"/>
        <end position="82"/>
    </location>
</feature>
<evidence type="ECO:0000256" key="5">
    <source>
        <dbReference type="HAMAP-Rule" id="MF_00163"/>
    </source>
</evidence>
<dbReference type="HAMAP" id="MF_00163">
    <property type="entry name" value="Pep_deformylase"/>
    <property type="match status" value="1"/>
</dbReference>
<feature type="binding site" evidence="5">
    <location>
        <position position="174"/>
    </location>
    <ligand>
        <name>Fe cation</name>
        <dbReference type="ChEBI" id="CHEBI:24875"/>
    </ligand>
</feature>
<dbReference type="SUPFAM" id="SSF56420">
    <property type="entry name" value="Peptide deformylase"/>
    <property type="match status" value="1"/>
</dbReference>
<dbReference type="InterPro" id="IPR036821">
    <property type="entry name" value="Peptide_deformylase_sf"/>
</dbReference>
<dbReference type="InterPro" id="IPR023635">
    <property type="entry name" value="Peptide_deformylase"/>
</dbReference>
<dbReference type="NCBIfam" id="NF001159">
    <property type="entry name" value="PRK00150.1-3"/>
    <property type="match status" value="1"/>
</dbReference>
<dbReference type="PANTHER" id="PTHR10458">
    <property type="entry name" value="PEPTIDE DEFORMYLASE"/>
    <property type="match status" value="1"/>
</dbReference>
<keyword evidence="5" id="KW-0408">Iron</keyword>
<dbReference type="CDD" id="cd00487">
    <property type="entry name" value="Pep_deformylase"/>
    <property type="match status" value="1"/>
</dbReference>
<feature type="region of interest" description="Disordered" evidence="6">
    <location>
        <begin position="71"/>
        <end position="107"/>
    </location>
</feature>
<keyword evidence="3 5" id="KW-0378">Hydrolase</keyword>
<keyword evidence="2 5" id="KW-0479">Metal-binding</keyword>
<sequence length="207" mass="22645">MKRTIVQEGAAALRAAARNVPPENIGSPELTTLINDMRRLLANEEHGVALAAPQVGESLRLFIVSDKALQREAQNSPDSTKALSDDSGEPAPGKDTRPPAAARRPPATPYQVYINPVLLKLSRERSAKHEGCLSIRGVWGIVQRAEKATIRALDEHGREFTRGASGLLAHIFQHEMDHLEGILYTDKALEVFTEKEDAQRSADKGRA</sequence>
<comment type="cofactor">
    <cofactor evidence="5">
        <name>Fe(2+)</name>
        <dbReference type="ChEBI" id="CHEBI:29033"/>
    </cofactor>
    <text evidence="5">Binds 1 Fe(2+) ion.</text>
</comment>
<dbReference type="EC" id="3.5.1.88" evidence="5"/>
<dbReference type="PIRSF" id="PIRSF004749">
    <property type="entry name" value="Pep_def"/>
    <property type="match status" value="1"/>
</dbReference>
<dbReference type="GO" id="GO:0006412">
    <property type="term" value="P:translation"/>
    <property type="evidence" value="ECO:0007669"/>
    <property type="project" value="UniProtKB-UniRule"/>
</dbReference>
<evidence type="ECO:0000313" key="7">
    <source>
        <dbReference type="EMBL" id="PIR82839.1"/>
    </source>
</evidence>
<dbReference type="GO" id="GO:0046872">
    <property type="term" value="F:metal ion binding"/>
    <property type="evidence" value="ECO:0007669"/>
    <property type="project" value="UniProtKB-KW"/>
</dbReference>
<comment type="catalytic activity">
    <reaction evidence="5">
        <text>N-terminal N-formyl-L-methionyl-[peptide] + H2O = N-terminal L-methionyl-[peptide] + formate</text>
        <dbReference type="Rhea" id="RHEA:24420"/>
        <dbReference type="Rhea" id="RHEA-COMP:10639"/>
        <dbReference type="Rhea" id="RHEA-COMP:10640"/>
        <dbReference type="ChEBI" id="CHEBI:15377"/>
        <dbReference type="ChEBI" id="CHEBI:15740"/>
        <dbReference type="ChEBI" id="CHEBI:49298"/>
        <dbReference type="ChEBI" id="CHEBI:64731"/>
        <dbReference type="EC" id="3.5.1.88"/>
    </reaction>
</comment>
<dbReference type="PANTHER" id="PTHR10458:SF2">
    <property type="entry name" value="PEPTIDE DEFORMYLASE, MITOCHONDRIAL"/>
    <property type="match status" value="1"/>
</dbReference>
<feature type="active site" evidence="5">
    <location>
        <position position="175"/>
    </location>
</feature>
<organism evidence="7 8">
    <name type="scientific">Candidatus Kaiserbacteria bacterium CG10_big_fil_rev_8_21_14_0_10_59_10</name>
    <dbReference type="NCBI Taxonomy" id="1974612"/>
    <lineage>
        <taxon>Bacteria</taxon>
        <taxon>Candidatus Kaiseribacteriota</taxon>
    </lineage>
</organism>
<dbReference type="GO" id="GO:0042586">
    <property type="term" value="F:peptide deformylase activity"/>
    <property type="evidence" value="ECO:0007669"/>
    <property type="project" value="UniProtKB-UniRule"/>
</dbReference>
<accession>A0A2H0U8W1</accession>
<evidence type="ECO:0000256" key="4">
    <source>
        <dbReference type="ARBA" id="ARBA00022917"/>
    </source>
</evidence>
<evidence type="ECO:0000256" key="3">
    <source>
        <dbReference type="ARBA" id="ARBA00022801"/>
    </source>
</evidence>
<protein>
    <recommendedName>
        <fullName evidence="5">Peptide deformylase</fullName>
        <shortName evidence="5">PDF</shortName>
        <ecNumber evidence="5">3.5.1.88</ecNumber>
    </recommendedName>
    <alternativeName>
        <fullName evidence="5">Polypeptide deformylase</fullName>
    </alternativeName>
</protein>
<keyword evidence="4 5" id="KW-0648">Protein biosynthesis</keyword>
<evidence type="ECO:0000256" key="2">
    <source>
        <dbReference type="ARBA" id="ARBA00022723"/>
    </source>
</evidence>
<reference evidence="8" key="1">
    <citation type="submission" date="2017-09" db="EMBL/GenBank/DDBJ databases">
        <title>Depth-based differentiation of microbial function through sediment-hosted aquifers and enrichment of novel symbionts in the deep terrestrial subsurface.</title>
        <authorList>
            <person name="Probst A.J."/>
            <person name="Ladd B."/>
            <person name="Jarett J.K."/>
            <person name="Geller-Mcgrath D.E."/>
            <person name="Sieber C.M.K."/>
            <person name="Emerson J.B."/>
            <person name="Anantharaman K."/>
            <person name="Thomas B.C."/>
            <person name="Malmstrom R."/>
            <person name="Stieglmeier M."/>
            <person name="Klingl A."/>
            <person name="Woyke T."/>
            <person name="Ryan C.M."/>
            <person name="Banfield J.F."/>
        </authorList>
    </citation>
    <scope>NUCLEOTIDE SEQUENCE [LARGE SCALE GENOMIC DNA]</scope>
</reference>
<evidence type="ECO:0000313" key="8">
    <source>
        <dbReference type="Proteomes" id="UP000231379"/>
    </source>
</evidence>
<proteinExistence type="inferred from homology"/>
<dbReference type="EMBL" id="PFBM01000004">
    <property type="protein sequence ID" value="PIR82839.1"/>
    <property type="molecule type" value="Genomic_DNA"/>
</dbReference>
<comment type="function">
    <text evidence="5">Removes the formyl group from the N-terminal Met of newly synthesized proteins. Requires at least a dipeptide for an efficient rate of reaction. N-terminal L-methionine is a prerequisite for activity but the enzyme has broad specificity at other positions.</text>
</comment>
<dbReference type="Pfam" id="PF01327">
    <property type="entry name" value="Pep_deformylase"/>
    <property type="match status" value="1"/>
</dbReference>
<gene>
    <name evidence="5" type="primary">def</name>
    <name evidence="7" type="ORF">COU20_00240</name>
</gene>
<comment type="caution">
    <text evidence="7">The sequence shown here is derived from an EMBL/GenBank/DDBJ whole genome shotgun (WGS) entry which is preliminary data.</text>
</comment>
<dbReference type="AlphaFoldDB" id="A0A2H0U8W1"/>
<dbReference type="Gene3D" id="3.90.45.10">
    <property type="entry name" value="Peptide deformylase"/>
    <property type="match status" value="1"/>
</dbReference>
<feature type="binding site" evidence="5">
    <location>
        <position position="178"/>
    </location>
    <ligand>
        <name>Fe cation</name>
        <dbReference type="ChEBI" id="CHEBI:24875"/>
    </ligand>
</feature>
<evidence type="ECO:0000256" key="6">
    <source>
        <dbReference type="SAM" id="MobiDB-lite"/>
    </source>
</evidence>
<dbReference type="Proteomes" id="UP000231379">
    <property type="component" value="Unassembled WGS sequence"/>
</dbReference>
<evidence type="ECO:0000256" key="1">
    <source>
        <dbReference type="ARBA" id="ARBA00010759"/>
    </source>
</evidence>
<feature type="binding site" evidence="5">
    <location>
        <position position="132"/>
    </location>
    <ligand>
        <name>Fe cation</name>
        <dbReference type="ChEBI" id="CHEBI:24875"/>
    </ligand>
</feature>